<dbReference type="Pfam" id="PF00481">
    <property type="entry name" value="PP2C"/>
    <property type="match status" value="1"/>
</dbReference>
<dbReference type="AlphaFoldDB" id="A0A6B2LGL8"/>
<accession>A0A6B2LGL8</accession>
<proteinExistence type="predicted"/>
<reference evidence="3" key="1">
    <citation type="journal article" date="2020" name="J. Eukaryot. Microbiol.">
        <title>De novo Sequencing, Assembly and Annotation of the Transcriptome for the Free-Living Testate Amoeba Arcella intermedia.</title>
        <authorList>
            <person name="Ribeiro G.M."/>
            <person name="Porfirio-Sousa A.L."/>
            <person name="Maurer-Alcala X.X."/>
            <person name="Katz L.A."/>
            <person name="Lahr D.J.G."/>
        </authorList>
    </citation>
    <scope>NUCLEOTIDE SEQUENCE</scope>
</reference>
<dbReference type="InterPro" id="IPR001932">
    <property type="entry name" value="PPM-type_phosphatase-like_dom"/>
</dbReference>
<feature type="region of interest" description="Disordered" evidence="1">
    <location>
        <begin position="190"/>
        <end position="225"/>
    </location>
</feature>
<organism evidence="3">
    <name type="scientific">Arcella intermedia</name>
    <dbReference type="NCBI Taxonomy" id="1963864"/>
    <lineage>
        <taxon>Eukaryota</taxon>
        <taxon>Amoebozoa</taxon>
        <taxon>Tubulinea</taxon>
        <taxon>Elardia</taxon>
        <taxon>Arcellinida</taxon>
        <taxon>Sphaerothecina</taxon>
        <taxon>Arcellidae</taxon>
        <taxon>Arcella</taxon>
    </lineage>
</organism>
<evidence type="ECO:0000313" key="3">
    <source>
        <dbReference type="EMBL" id="NDV36203.1"/>
    </source>
</evidence>
<sequence length="225" mass="24968">MTLYRMGSADFKIGVACMQGFRNEMEDAHIVVLNGVHHPNAGYFGVLDGHRGSTASRWFSENVVPALDRLPQFTSDEIQKTMIQLDIQYLSETNDMNSGTTAIFCILEKLDQPKDDNHFRATIINLGDSKFYIGKVGSPSFSSLTHDHKPTNDVERERIEAAGGCVLRGRVDSFLSVARALGDHQYKTRKDLPPEKQKVRNNSRPDCLLAWPSSPAGSSACPVIK</sequence>
<evidence type="ECO:0000256" key="1">
    <source>
        <dbReference type="SAM" id="MobiDB-lite"/>
    </source>
</evidence>
<dbReference type="Gene3D" id="3.60.40.10">
    <property type="entry name" value="PPM-type phosphatase domain"/>
    <property type="match status" value="1"/>
</dbReference>
<dbReference type="SMART" id="SM00332">
    <property type="entry name" value="PP2Cc"/>
    <property type="match status" value="1"/>
</dbReference>
<name>A0A6B2LGL8_9EUKA</name>
<evidence type="ECO:0000259" key="2">
    <source>
        <dbReference type="PROSITE" id="PS51746"/>
    </source>
</evidence>
<dbReference type="CDD" id="cd00143">
    <property type="entry name" value="PP2Cc"/>
    <property type="match status" value="1"/>
</dbReference>
<dbReference type="GO" id="GO:0004722">
    <property type="term" value="F:protein serine/threonine phosphatase activity"/>
    <property type="evidence" value="ECO:0007669"/>
    <property type="project" value="InterPro"/>
</dbReference>
<dbReference type="InterPro" id="IPR036457">
    <property type="entry name" value="PPM-type-like_dom_sf"/>
</dbReference>
<dbReference type="SUPFAM" id="SSF81606">
    <property type="entry name" value="PP2C-like"/>
    <property type="match status" value="1"/>
</dbReference>
<feature type="domain" description="PPM-type phosphatase" evidence="2">
    <location>
        <begin position="12"/>
        <end position="225"/>
    </location>
</feature>
<dbReference type="PANTHER" id="PTHR47992">
    <property type="entry name" value="PROTEIN PHOSPHATASE"/>
    <property type="match status" value="1"/>
</dbReference>
<dbReference type="EMBL" id="GIBP01007234">
    <property type="protein sequence ID" value="NDV36203.1"/>
    <property type="molecule type" value="Transcribed_RNA"/>
</dbReference>
<protein>
    <recommendedName>
        <fullName evidence="2">PPM-type phosphatase domain-containing protein</fullName>
    </recommendedName>
</protein>
<dbReference type="InterPro" id="IPR015655">
    <property type="entry name" value="PP2C"/>
</dbReference>
<dbReference type="PROSITE" id="PS51746">
    <property type="entry name" value="PPM_2"/>
    <property type="match status" value="1"/>
</dbReference>